<dbReference type="OrthoDB" id="5705802at2"/>
<evidence type="ECO:0000256" key="3">
    <source>
        <dbReference type="ARBA" id="ARBA00023163"/>
    </source>
</evidence>
<dbReference type="GO" id="GO:0000976">
    <property type="term" value="F:transcription cis-regulatory region binding"/>
    <property type="evidence" value="ECO:0007669"/>
    <property type="project" value="TreeGrafter"/>
</dbReference>
<dbReference type="Proteomes" id="UP000265509">
    <property type="component" value="Unassembled WGS sequence"/>
</dbReference>
<evidence type="ECO:0000256" key="4">
    <source>
        <dbReference type="PROSITE-ProRule" id="PRU00335"/>
    </source>
</evidence>
<protein>
    <submittedName>
        <fullName evidence="6">TetR family transcriptional regulator</fullName>
    </submittedName>
</protein>
<keyword evidence="3" id="KW-0804">Transcription</keyword>
<keyword evidence="2 4" id="KW-0238">DNA-binding</keyword>
<reference evidence="6 7" key="1">
    <citation type="submission" date="2018-07" db="EMBL/GenBank/DDBJ databases">
        <title>Halioglobus sp. genome submission.</title>
        <authorList>
            <person name="Ye M.-Q."/>
            <person name="Du Z.-J."/>
        </authorList>
    </citation>
    <scope>NUCLEOTIDE SEQUENCE [LARGE SCALE GENOMIC DNA]</scope>
    <source>
        <strain evidence="6 7">U0301</strain>
    </source>
</reference>
<dbReference type="PROSITE" id="PS50977">
    <property type="entry name" value="HTH_TETR_2"/>
    <property type="match status" value="1"/>
</dbReference>
<name>A0A3L7E2Z2_9GAMM</name>
<dbReference type="PANTHER" id="PTHR30055">
    <property type="entry name" value="HTH-TYPE TRANSCRIPTIONAL REGULATOR RUTR"/>
    <property type="match status" value="1"/>
</dbReference>
<dbReference type="PRINTS" id="PR00455">
    <property type="entry name" value="HTHTETR"/>
</dbReference>
<dbReference type="InterPro" id="IPR001647">
    <property type="entry name" value="HTH_TetR"/>
</dbReference>
<dbReference type="RefSeq" id="WP_117953012.1">
    <property type="nucleotide sequence ID" value="NZ_QRAN01000003.1"/>
</dbReference>
<comment type="caution">
    <text evidence="6">The sequence shown here is derived from an EMBL/GenBank/DDBJ whole genome shotgun (WGS) entry which is preliminary data.</text>
</comment>
<keyword evidence="7" id="KW-1185">Reference proteome</keyword>
<gene>
    <name evidence="6" type="ORF">DWB85_04575</name>
</gene>
<dbReference type="AlphaFoldDB" id="A0A3L7E2Z2"/>
<dbReference type="SUPFAM" id="SSF46689">
    <property type="entry name" value="Homeodomain-like"/>
    <property type="match status" value="1"/>
</dbReference>
<evidence type="ECO:0000259" key="5">
    <source>
        <dbReference type="PROSITE" id="PS50977"/>
    </source>
</evidence>
<dbReference type="PANTHER" id="PTHR30055:SF234">
    <property type="entry name" value="HTH-TYPE TRANSCRIPTIONAL REGULATOR BETI"/>
    <property type="match status" value="1"/>
</dbReference>
<dbReference type="InterPro" id="IPR009057">
    <property type="entry name" value="Homeodomain-like_sf"/>
</dbReference>
<evidence type="ECO:0000256" key="1">
    <source>
        <dbReference type="ARBA" id="ARBA00023015"/>
    </source>
</evidence>
<evidence type="ECO:0000313" key="6">
    <source>
        <dbReference type="EMBL" id="RLQ23245.1"/>
    </source>
</evidence>
<organism evidence="6 7">
    <name type="scientific">Seongchinamella sediminis</name>
    <dbReference type="NCBI Taxonomy" id="2283635"/>
    <lineage>
        <taxon>Bacteria</taxon>
        <taxon>Pseudomonadati</taxon>
        <taxon>Pseudomonadota</taxon>
        <taxon>Gammaproteobacteria</taxon>
        <taxon>Cellvibrionales</taxon>
        <taxon>Halieaceae</taxon>
        <taxon>Seongchinamella</taxon>
    </lineage>
</organism>
<dbReference type="Pfam" id="PF00440">
    <property type="entry name" value="TetR_N"/>
    <property type="match status" value="1"/>
</dbReference>
<dbReference type="Gene3D" id="1.10.357.10">
    <property type="entry name" value="Tetracycline Repressor, domain 2"/>
    <property type="match status" value="1"/>
</dbReference>
<feature type="DNA-binding region" description="H-T-H motif" evidence="4">
    <location>
        <begin position="35"/>
        <end position="54"/>
    </location>
</feature>
<dbReference type="InterPro" id="IPR050109">
    <property type="entry name" value="HTH-type_TetR-like_transc_reg"/>
</dbReference>
<dbReference type="GO" id="GO:0003700">
    <property type="term" value="F:DNA-binding transcription factor activity"/>
    <property type="evidence" value="ECO:0007669"/>
    <property type="project" value="TreeGrafter"/>
</dbReference>
<dbReference type="EMBL" id="QRAN01000003">
    <property type="protein sequence ID" value="RLQ23245.1"/>
    <property type="molecule type" value="Genomic_DNA"/>
</dbReference>
<evidence type="ECO:0000256" key="2">
    <source>
        <dbReference type="ARBA" id="ARBA00023125"/>
    </source>
</evidence>
<feature type="domain" description="HTH tetR-type" evidence="5">
    <location>
        <begin position="12"/>
        <end position="72"/>
    </location>
</feature>
<proteinExistence type="predicted"/>
<keyword evidence="1" id="KW-0805">Transcription regulation</keyword>
<evidence type="ECO:0000313" key="7">
    <source>
        <dbReference type="Proteomes" id="UP000265509"/>
    </source>
</evidence>
<accession>A0A3L7E2Z2</accession>
<sequence>MPNKDRKLTKGQRTAGRLLDAAEELFTRQGYEGTSLRQIAAAADIKEPGIYNHFSGKQGLYEAVLHRSLNPMARVMSERLDKASGLRDYTDLPSLVTDVLMDHPQMAYLFHQALQGDSQSVGNRLVLRWLDGLFSQGLQGMKDMGGNSDGETLALNVIALFNIVTGYVLAQQAFHAMTGGDITDPATLEKQKQLLHRVIRAMLIS</sequence>